<evidence type="ECO:0000256" key="1">
    <source>
        <dbReference type="SAM" id="MobiDB-lite"/>
    </source>
</evidence>
<proteinExistence type="predicted"/>
<dbReference type="EMBL" id="MN739500">
    <property type="protein sequence ID" value="QHT08699.1"/>
    <property type="molecule type" value="Genomic_DNA"/>
</dbReference>
<organism evidence="2">
    <name type="scientific">viral metagenome</name>
    <dbReference type="NCBI Taxonomy" id="1070528"/>
    <lineage>
        <taxon>unclassified sequences</taxon>
        <taxon>metagenomes</taxon>
        <taxon>organismal metagenomes</taxon>
    </lineage>
</organism>
<name>A0A6C0CYD6_9ZZZZ</name>
<dbReference type="AlphaFoldDB" id="A0A6C0CYD6"/>
<evidence type="ECO:0000313" key="2">
    <source>
        <dbReference type="EMBL" id="QHT08699.1"/>
    </source>
</evidence>
<accession>A0A6C0CYD6</accession>
<sequence length="91" mass="9964">MSNNQNTTSGPITKCDSKTRNCNYYTKTLPGSSGNLVITGMTQSQILTRLVNLQQYRRGATWVQINAPTNQYGSRAGAPYGYGESPKNQLS</sequence>
<feature type="region of interest" description="Disordered" evidence="1">
    <location>
        <begin position="70"/>
        <end position="91"/>
    </location>
</feature>
<protein>
    <submittedName>
        <fullName evidence="2">Uncharacterized protein</fullName>
    </submittedName>
</protein>
<reference evidence="2" key="1">
    <citation type="journal article" date="2020" name="Nature">
        <title>Giant virus diversity and host interactions through global metagenomics.</title>
        <authorList>
            <person name="Schulz F."/>
            <person name="Roux S."/>
            <person name="Paez-Espino D."/>
            <person name="Jungbluth S."/>
            <person name="Walsh D.A."/>
            <person name="Denef V.J."/>
            <person name="McMahon K.D."/>
            <person name="Konstantinidis K.T."/>
            <person name="Eloe-Fadrosh E.A."/>
            <person name="Kyrpides N.C."/>
            <person name="Woyke T."/>
        </authorList>
    </citation>
    <scope>NUCLEOTIDE SEQUENCE</scope>
    <source>
        <strain evidence="2">GVMAG-M-3300023109-53</strain>
    </source>
</reference>